<keyword evidence="5" id="KW-0378">Hydrolase</keyword>
<name>A0ABW5XA03_9FLAO</name>
<evidence type="ECO:0000313" key="8">
    <source>
        <dbReference type="Proteomes" id="UP001597438"/>
    </source>
</evidence>
<dbReference type="PANTHER" id="PTHR43253">
    <property type="entry name" value="TRICORN PROTEASE HOMOLOG 2-RELATED"/>
    <property type="match status" value="1"/>
</dbReference>
<dbReference type="RefSeq" id="WP_251739941.1">
    <property type="nucleotide sequence ID" value="NZ_JBHUOJ010000037.1"/>
</dbReference>
<keyword evidence="8" id="KW-1185">Reference proteome</keyword>
<dbReference type="Gene3D" id="2.120.10.60">
    <property type="entry name" value="Tricorn protease N-terminal domain"/>
    <property type="match status" value="1"/>
</dbReference>
<comment type="similarity">
    <text evidence="2">Belongs to the peptidase S41B family.</text>
</comment>
<dbReference type="PANTHER" id="PTHR43253:SF1">
    <property type="entry name" value="TRICORN PROTEASE HOMOLOG 2-RELATED"/>
    <property type="match status" value="1"/>
</dbReference>
<evidence type="ECO:0000256" key="3">
    <source>
        <dbReference type="ARBA" id="ARBA00022490"/>
    </source>
</evidence>
<dbReference type="InterPro" id="IPR012393">
    <property type="entry name" value="Tricorn_protease"/>
</dbReference>
<protein>
    <recommendedName>
        <fullName evidence="9">Peptidase S41</fullName>
    </recommendedName>
</protein>
<keyword evidence="6" id="KW-0720">Serine protease</keyword>
<evidence type="ECO:0000256" key="1">
    <source>
        <dbReference type="ARBA" id="ARBA00004496"/>
    </source>
</evidence>
<evidence type="ECO:0000256" key="6">
    <source>
        <dbReference type="ARBA" id="ARBA00022825"/>
    </source>
</evidence>
<proteinExistence type="inferred from homology"/>
<evidence type="ECO:0008006" key="9">
    <source>
        <dbReference type="Google" id="ProtNLM"/>
    </source>
</evidence>
<keyword evidence="4" id="KW-0645">Protease</keyword>
<organism evidence="7 8">
    <name type="scientific">Christiangramia antarctica</name>
    <dbReference type="NCBI Taxonomy" id="2058158"/>
    <lineage>
        <taxon>Bacteria</taxon>
        <taxon>Pseudomonadati</taxon>
        <taxon>Bacteroidota</taxon>
        <taxon>Flavobacteriia</taxon>
        <taxon>Flavobacteriales</taxon>
        <taxon>Flavobacteriaceae</taxon>
        <taxon>Christiangramia</taxon>
    </lineage>
</organism>
<evidence type="ECO:0000256" key="2">
    <source>
        <dbReference type="ARBA" id="ARBA00008524"/>
    </source>
</evidence>
<accession>A0ABW5XA03</accession>
<evidence type="ECO:0000256" key="5">
    <source>
        <dbReference type="ARBA" id="ARBA00022801"/>
    </source>
</evidence>
<dbReference type="Pfam" id="PF26549">
    <property type="entry name" value="Tricorn_N"/>
    <property type="match status" value="1"/>
</dbReference>
<reference evidence="8" key="1">
    <citation type="journal article" date="2019" name="Int. J. Syst. Evol. Microbiol.">
        <title>The Global Catalogue of Microorganisms (GCM) 10K type strain sequencing project: providing services to taxonomists for standard genome sequencing and annotation.</title>
        <authorList>
            <consortium name="The Broad Institute Genomics Platform"/>
            <consortium name="The Broad Institute Genome Sequencing Center for Infectious Disease"/>
            <person name="Wu L."/>
            <person name="Ma J."/>
        </authorList>
    </citation>
    <scope>NUCLEOTIDE SEQUENCE [LARGE SCALE GENOMIC DNA]</scope>
    <source>
        <strain evidence="8">KCTC 52925</strain>
    </source>
</reference>
<evidence type="ECO:0000256" key="4">
    <source>
        <dbReference type="ARBA" id="ARBA00022670"/>
    </source>
</evidence>
<keyword evidence="3" id="KW-0963">Cytoplasm</keyword>
<evidence type="ECO:0000313" key="7">
    <source>
        <dbReference type="EMBL" id="MFD2834794.1"/>
    </source>
</evidence>
<sequence>MKFLKNSSVLIFFFIFGNTFSQTINTKNTRLLSQPAISQSKIAFIYAEDLWTANLDGSHPQRITIDEGVESNPVFSPDGKTIAFSAEYDGNQDVFTVPAEGGIPKRLTWHPYPDMVRDFTVDGKKVLFASQRDIFTNRYARLFEVDMENGNVEPLKIPNAFWAKYNTTGDRIAYTPISDRFTQWKNYRGGTATRIWIYNPDNYEVEEISKPETGSNDSQPIWLNGKVYFKSDRDGEFNLLSYTFSDCFILS</sequence>
<dbReference type="Proteomes" id="UP001597438">
    <property type="component" value="Unassembled WGS sequence"/>
</dbReference>
<comment type="caution">
    <text evidence="7">The sequence shown here is derived from an EMBL/GenBank/DDBJ whole genome shotgun (WGS) entry which is preliminary data.</text>
</comment>
<dbReference type="SUPFAM" id="SSF69304">
    <property type="entry name" value="Tricorn protease N-terminal domain"/>
    <property type="match status" value="1"/>
</dbReference>
<comment type="subcellular location">
    <subcellularLocation>
        <location evidence="1">Cytoplasm</location>
    </subcellularLocation>
</comment>
<gene>
    <name evidence="7" type="ORF">ACFSYS_16000</name>
</gene>
<dbReference type="EMBL" id="JBHUOJ010000037">
    <property type="protein sequence ID" value="MFD2834794.1"/>
    <property type="molecule type" value="Genomic_DNA"/>
</dbReference>